<comment type="caution">
    <text evidence="2">The sequence shown here is derived from an EMBL/GenBank/DDBJ whole genome shotgun (WGS) entry which is preliminary data.</text>
</comment>
<gene>
    <name evidence="2" type="ORF">DFR74_112183</name>
</gene>
<evidence type="ECO:0000256" key="1">
    <source>
        <dbReference type="SAM" id="Phobius"/>
    </source>
</evidence>
<evidence type="ECO:0000313" key="2">
    <source>
        <dbReference type="EMBL" id="RBO87006.1"/>
    </source>
</evidence>
<accession>A0A366DAG3</accession>
<dbReference type="EMBL" id="QNRE01000012">
    <property type="protein sequence ID" value="RBO87006.1"/>
    <property type="molecule type" value="Genomic_DNA"/>
</dbReference>
<dbReference type="Proteomes" id="UP000252586">
    <property type="component" value="Unassembled WGS sequence"/>
</dbReference>
<proteinExistence type="predicted"/>
<dbReference type="STRING" id="1210090.GCA_001613185_01323"/>
<organism evidence="2 3">
    <name type="scientific">Nocardia puris</name>
    <dbReference type="NCBI Taxonomy" id="208602"/>
    <lineage>
        <taxon>Bacteria</taxon>
        <taxon>Bacillati</taxon>
        <taxon>Actinomycetota</taxon>
        <taxon>Actinomycetes</taxon>
        <taxon>Mycobacteriales</taxon>
        <taxon>Nocardiaceae</taxon>
        <taxon>Nocardia</taxon>
    </lineage>
</organism>
<keyword evidence="1" id="KW-1133">Transmembrane helix</keyword>
<sequence length="30" mass="3189">MDQRIRQLRVASAVLAVIVLALATALVIIA</sequence>
<evidence type="ECO:0000313" key="3">
    <source>
        <dbReference type="Proteomes" id="UP000252586"/>
    </source>
</evidence>
<keyword evidence="1" id="KW-0472">Membrane</keyword>
<dbReference type="AlphaFoldDB" id="A0A366DAG3"/>
<feature type="transmembrane region" description="Helical" evidence="1">
    <location>
        <begin position="12"/>
        <end position="29"/>
    </location>
</feature>
<keyword evidence="1" id="KW-0812">Transmembrane</keyword>
<protein>
    <submittedName>
        <fullName evidence="2">Uncharacterized protein</fullName>
    </submittedName>
</protein>
<keyword evidence="3" id="KW-1185">Reference proteome</keyword>
<reference evidence="2 3" key="1">
    <citation type="submission" date="2018-06" db="EMBL/GenBank/DDBJ databases">
        <title>Genomic Encyclopedia of Type Strains, Phase IV (KMG-IV): sequencing the most valuable type-strain genomes for metagenomic binning, comparative biology and taxonomic classification.</title>
        <authorList>
            <person name="Goeker M."/>
        </authorList>
    </citation>
    <scope>NUCLEOTIDE SEQUENCE [LARGE SCALE GENOMIC DNA]</scope>
    <source>
        <strain evidence="2 3">DSM 44599</strain>
    </source>
</reference>
<name>A0A366DAG3_9NOCA</name>